<name>A0A8J3UVC0_9ACTN</name>
<reference evidence="1" key="1">
    <citation type="submission" date="2021-01" db="EMBL/GenBank/DDBJ databases">
        <title>Whole genome shotgun sequence of Planotetraspora thailandica NBRC 104271.</title>
        <authorList>
            <person name="Komaki H."/>
            <person name="Tamura T."/>
        </authorList>
    </citation>
    <scope>NUCLEOTIDE SEQUENCE</scope>
    <source>
        <strain evidence="1">NBRC 104271</strain>
    </source>
</reference>
<evidence type="ECO:0000313" key="2">
    <source>
        <dbReference type="Proteomes" id="UP000605992"/>
    </source>
</evidence>
<dbReference type="EMBL" id="BOOR01000007">
    <property type="protein sequence ID" value="GII52674.1"/>
    <property type="molecule type" value="Genomic_DNA"/>
</dbReference>
<keyword evidence="2" id="KW-1185">Reference proteome</keyword>
<comment type="caution">
    <text evidence="1">The sequence shown here is derived from an EMBL/GenBank/DDBJ whole genome shotgun (WGS) entry which is preliminary data.</text>
</comment>
<dbReference type="Gene3D" id="2.30.31.20">
    <property type="entry name" value="Sporulation-specific cell division protein SsgB"/>
    <property type="match status" value="1"/>
</dbReference>
<protein>
    <submittedName>
        <fullName evidence="1">Uncharacterized protein</fullName>
    </submittedName>
</protein>
<sequence>MLSAFLTYDTEMPLHVRMYVPLIAVFDVPRETIAAGLNRSCPPDECSCKDICLQDAGFGWLQAILQLPWTDPLHAWISRQNLEEFLVHSFAMVPVGRELSDYDWDASFRKLCDPDR</sequence>
<accession>A0A8J3UVC0</accession>
<organism evidence="1 2">
    <name type="scientific">Planotetraspora thailandica</name>
    <dbReference type="NCBI Taxonomy" id="487172"/>
    <lineage>
        <taxon>Bacteria</taxon>
        <taxon>Bacillati</taxon>
        <taxon>Actinomycetota</taxon>
        <taxon>Actinomycetes</taxon>
        <taxon>Streptosporangiales</taxon>
        <taxon>Streptosporangiaceae</taxon>
        <taxon>Planotetraspora</taxon>
    </lineage>
</organism>
<dbReference type="Proteomes" id="UP000605992">
    <property type="component" value="Unassembled WGS sequence"/>
</dbReference>
<dbReference type="AlphaFoldDB" id="A0A8J3UVC0"/>
<gene>
    <name evidence="1" type="ORF">Pth03_10630</name>
</gene>
<evidence type="ECO:0000313" key="1">
    <source>
        <dbReference type="EMBL" id="GII52674.1"/>
    </source>
</evidence>
<proteinExistence type="predicted"/>
<dbReference type="InterPro" id="IPR038658">
    <property type="entry name" value="SsgB_sf"/>
</dbReference>